<gene>
    <name evidence="21" type="ORF">KIS1582_1766</name>
</gene>
<dbReference type="FunFam" id="3.20.20.60:FF:000001">
    <property type="entry name" value="Pyruvate kinase"/>
    <property type="match status" value="1"/>
</dbReference>
<dbReference type="CDD" id="cd00288">
    <property type="entry name" value="Pyruvate_Kinase"/>
    <property type="match status" value="1"/>
</dbReference>
<comment type="cofactor">
    <cofactor evidence="2">
        <name>K(+)</name>
        <dbReference type="ChEBI" id="CHEBI:29103"/>
    </cofactor>
</comment>
<dbReference type="InterPro" id="IPR015806">
    <property type="entry name" value="Pyrv_Knase_insert_dom_sf"/>
</dbReference>
<dbReference type="PANTHER" id="PTHR11817">
    <property type="entry name" value="PYRUVATE KINASE"/>
    <property type="match status" value="1"/>
</dbReference>
<keyword evidence="17 21" id="KW-0670">Pyruvate</keyword>
<comment type="caution">
    <text evidence="21">The sequence shown here is derived from an EMBL/GenBank/DDBJ whole genome shotgun (WGS) entry which is preliminary data.</text>
</comment>
<dbReference type="InterPro" id="IPR015795">
    <property type="entry name" value="Pyrv_Knase_C"/>
</dbReference>
<evidence type="ECO:0000256" key="12">
    <source>
        <dbReference type="ARBA" id="ARBA00022777"/>
    </source>
</evidence>
<evidence type="ECO:0000256" key="4">
    <source>
        <dbReference type="ARBA" id="ARBA00006237"/>
    </source>
</evidence>
<dbReference type="EMBL" id="VDEM01000015">
    <property type="protein sequence ID" value="KAF0824407.1"/>
    <property type="molecule type" value="Genomic_DNA"/>
</dbReference>
<comment type="similarity">
    <text evidence="5 20">Belongs to the pyruvate kinase family.</text>
</comment>
<comment type="subunit">
    <text evidence="6">Homotetramer.</text>
</comment>
<evidence type="ECO:0000256" key="5">
    <source>
        <dbReference type="ARBA" id="ARBA00008663"/>
    </source>
</evidence>
<dbReference type="PRINTS" id="PR01050">
    <property type="entry name" value="PYRUVTKNASE"/>
</dbReference>
<dbReference type="SUPFAM" id="SSF52009">
    <property type="entry name" value="Phosphohistidine domain"/>
    <property type="match status" value="1"/>
</dbReference>
<evidence type="ECO:0000256" key="9">
    <source>
        <dbReference type="ARBA" id="ARBA00022679"/>
    </source>
</evidence>
<dbReference type="NCBIfam" id="NF004491">
    <property type="entry name" value="PRK05826.1"/>
    <property type="match status" value="1"/>
</dbReference>
<evidence type="ECO:0000256" key="18">
    <source>
        <dbReference type="ARBA" id="ARBA00048152"/>
    </source>
</evidence>
<evidence type="ECO:0000256" key="10">
    <source>
        <dbReference type="ARBA" id="ARBA00022723"/>
    </source>
</evidence>
<dbReference type="Gene3D" id="3.40.1380.20">
    <property type="entry name" value="Pyruvate kinase, C-terminal domain"/>
    <property type="match status" value="1"/>
</dbReference>
<dbReference type="GeneID" id="67525583"/>
<dbReference type="FunFam" id="2.40.33.10:FF:000001">
    <property type="entry name" value="Pyruvate kinase"/>
    <property type="match status" value="1"/>
</dbReference>
<dbReference type="InterPro" id="IPR036918">
    <property type="entry name" value="Pyrv_Knase_C_sf"/>
</dbReference>
<comment type="similarity">
    <text evidence="4">In the C-terminal section; belongs to the PEP-utilizing enzyme family.</text>
</comment>
<evidence type="ECO:0000256" key="19">
    <source>
        <dbReference type="NCBIfam" id="TIGR01064"/>
    </source>
</evidence>
<dbReference type="Gene3D" id="2.40.33.10">
    <property type="entry name" value="PK beta-barrel domain-like"/>
    <property type="match status" value="1"/>
</dbReference>
<dbReference type="GO" id="GO:0004743">
    <property type="term" value="F:pyruvate kinase activity"/>
    <property type="evidence" value="ECO:0007669"/>
    <property type="project" value="UniProtKB-UniRule"/>
</dbReference>
<evidence type="ECO:0000256" key="17">
    <source>
        <dbReference type="ARBA" id="ARBA00023317"/>
    </source>
</evidence>
<dbReference type="InterPro" id="IPR001697">
    <property type="entry name" value="Pyr_Knase"/>
</dbReference>
<dbReference type="NCBIfam" id="NF004978">
    <property type="entry name" value="PRK06354.1"/>
    <property type="match status" value="1"/>
</dbReference>
<dbReference type="Pfam" id="PF00224">
    <property type="entry name" value="PK"/>
    <property type="match status" value="1"/>
</dbReference>
<sequence>MRKTKIVCTIGPASESVERLTQLIEAGMNVARLNFSHGDFQEHGQRIQNIREASAKTGKTVAILLDTKGPEIRTNNMVDGAIELRAGENIIISMNEVEGTAEKFSVTYAGLIEDVHTGSKILLDDGLIGLEVTKIDKANSEIHTKILNSGTLKNKKGVNVPGVSVNLPGITEKDAQDIIFGIEQGVDFIAASFVRRASDVLEIRQLLEEHNASYINIIPKIENQEGVDNIEEILEISDGLMVARGDLGVEIPAEEVPLVQKKLIKKCNAQGKPVITATQMLDSMQRNPRPTRAEASDVANAIFDGTDAIMLSGETAAGSYPVEAVQTMHNIASRAESALDHKEILSNRSKDNEHNITDAIGESVAHTALNLDVNAIITPTESGHTARMISKYRPKAPIVAVTSNDYVSRRLSLTWGVYPQIGQKASTTDDMLDIAVEESLNSGIVASGDLVVITAGVPVGEAGTTNLMKIHVVGDILAKAQGIGRKSAFGKVVVARNAEEALAKVTEGSILVTIGSDREMVPAIEKCSALITEEGGLTSHAAVVGLNIGIPVIVGVENATSLLKDGQEVTVDSQRGVIYNGHASVL</sequence>
<dbReference type="GO" id="GO:0006950">
    <property type="term" value="P:response to stress"/>
    <property type="evidence" value="ECO:0007669"/>
    <property type="project" value="UniProtKB-ARBA"/>
</dbReference>
<proteinExistence type="inferred from homology"/>
<evidence type="ECO:0000313" key="22">
    <source>
        <dbReference type="Proteomes" id="UP000465778"/>
    </source>
</evidence>
<dbReference type="InterPro" id="IPR018209">
    <property type="entry name" value="Pyrv_Knase_AS"/>
</dbReference>
<organism evidence="21 22">
    <name type="scientific">Cytobacillus firmus</name>
    <name type="common">Bacillus firmus</name>
    <dbReference type="NCBI Taxonomy" id="1399"/>
    <lineage>
        <taxon>Bacteria</taxon>
        <taxon>Bacillati</taxon>
        <taxon>Bacillota</taxon>
        <taxon>Bacilli</taxon>
        <taxon>Bacillales</taxon>
        <taxon>Bacillaceae</taxon>
        <taxon>Cytobacillus</taxon>
    </lineage>
</organism>
<dbReference type="InterPro" id="IPR036637">
    <property type="entry name" value="Phosphohistidine_dom_sf"/>
</dbReference>
<dbReference type="GO" id="GO:0016301">
    <property type="term" value="F:kinase activity"/>
    <property type="evidence" value="ECO:0007669"/>
    <property type="project" value="UniProtKB-KW"/>
</dbReference>
<dbReference type="SUPFAM" id="SSF50800">
    <property type="entry name" value="PK beta-barrel domain-like"/>
    <property type="match status" value="1"/>
</dbReference>
<dbReference type="GO" id="GO:0005524">
    <property type="term" value="F:ATP binding"/>
    <property type="evidence" value="ECO:0007669"/>
    <property type="project" value="UniProtKB-KW"/>
</dbReference>
<dbReference type="FunFam" id="3.50.30.10:FF:000004">
    <property type="entry name" value="Pyruvate kinase"/>
    <property type="match status" value="1"/>
</dbReference>
<reference evidence="21 22" key="1">
    <citation type="journal article" date="2020" name="G3 (Bethesda)">
        <title>Whole Genome Sequencing and Comparative Genomics of Two Nematicidal Bacillus Strains Reveals a Wide Range of Possible Virulence Factors.</title>
        <authorList>
            <person name="Susic N."/>
            <person name="Janezic S."/>
            <person name="Rupnik M."/>
            <person name="Geric Stare B."/>
        </authorList>
    </citation>
    <scope>NUCLEOTIDE SEQUENCE [LARGE SCALE GENOMIC DNA]</scope>
    <source>
        <strain evidence="21 22">I-1582</strain>
    </source>
</reference>
<dbReference type="AlphaFoldDB" id="A0A380Y176"/>
<keyword evidence="14 20" id="KW-0460">Magnesium</keyword>
<dbReference type="Proteomes" id="UP000465778">
    <property type="component" value="Unassembled WGS sequence"/>
</dbReference>
<dbReference type="FunFam" id="3.40.1380.20:FF:000007">
    <property type="entry name" value="Pyruvate kinase"/>
    <property type="match status" value="1"/>
</dbReference>
<comment type="cofactor">
    <cofactor evidence="1">
        <name>Mg(2+)</name>
        <dbReference type="ChEBI" id="CHEBI:18420"/>
    </cofactor>
</comment>
<name>A0A380Y176_CYTFI</name>
<dbReference type="GO" id="GO:0000287">
    <property type="term" value="F:magnesium ion binding"/>
    <property type="evidence" value="ECO:0007669"/>
    <property type="project" value="UniProtKB-UniRule"/>
</dbReference>
<dbReference type="InterPro" id="IPR011037">
    <property type="entry name" value="Pyrv_Knase-like_insert_dom_sf"/>
</dbReference>
<dbReference type="Gene3D" id="3.50.30.10">
    <property type="entry name" value="Phosphohistidine domain"/>
    <property type="match status" value="1"/>
</dbReference>
<keyword evidence="12 20" id="KW-0418">Kinase</keyword>
<dbReference type="InterPro" id="IPR040442">
    <property type="entry name" value="Pyrv_kinase-like_dom_sf"/>
</dbReference>
<keyword evidence="15" id="KW-0630">Potassium</keyword>
<evidence type="ECO:0000256" key="11">
    <source>
        <dbReference type="ARBA" id="ARBA00022741"/>
    </source>
</evidence>
<comment type="catalytic activity">
    <reaction evidence="18 20">
        <text>pyruvate + ATP = phosphoenolpyruvate + ADP + H(+)</text>
        <dbReference type="Rhea" id="RHEA:18157"/>
        <dbReference type="ChEBI" id="CHEBI:15361"/>
        <dbReference type="ChEBI" id="CHEBI:15378"/>
        <dbReference type="ChEBI" id="CHEBI:30616"/>
        <dbReference type="ChEBI" id="CHEBI:58702"/>
        <dbReference type="ChEBI" id="CHEBI:456216"/>
        <dbReference type="EC" id="2.7.1.40"/>
    </reaction>
</comment>
<dbReference type="PROSITE" id="PS00110">
    <property type="entry name" value="PYRUVATE_KINASE"/>
    <property type="match status" value="1"/>
</dbReference>
<accession>A0A380Y176</accession>
<evidence type="ECO:0000256" key="8">
    <source>
        <dbReference type="ARBA" id="ARBA00018587"/>
    </source>
</evidence>
<keyword evidence="10" id="KW-0479">Metal-binding</keyword>
<evidence type="ECO:0000256" key="7">
    <source>
        <dbReference type="ARBA" id="ARBA00012142"/>
    </source>
</evidence>
<dbReference type="InterPro" id="IPR015813">
    <property type="entry name" value="Pyrv/PenolPyrv_kinase-like_dom"/>
</dbReference>
<evidence type="ECO:0000256" key="14">
    <source>
        <dbReference type="ARBA" id="ARBA00022842"/>
    </source>
</evidence>
<evidence type="ECO:0000256" key="15">
    <source>
        <dbReference type="ARBA" id="ARBA00022958"/>
    </source>
</evidence>
<comment type="pathway">
    <text evidence="3 20">Carbohydrate degradation; glycolysis; pyruvate from D-glyceraldehyde 3-phosphate: step 5/5.</text>
</comment>
<protein>
    <recommendedName>
        <fullName evidence="8 19">Pyruvate kinase</fullName>
        <ecNumber evidence="7 19">2.7.1.40</ecNumber>
    </recommendedName>
</protein>
<dbReference type="InterPro" id="IPR015793">
    <property type="entry name" value="Pyrv_Knase_brl"/>
</dbReference>
<keyword evidence="13" id="KW-0067">ATP-binding</keyword>
<keyword evidence="16 20" id="KW-0324">Glycolysis</keyword>
<evidence type="ECO:0000256" key="13">
    <source>
        <dbReference type="ARBA" id="ARBA00022840"/>
    </source>
</evidence>
<evidence type="ECO:0000256" key="3">
    <source>
        <dbReference type="ARBA" id="ARBA00004997"/>
    </source>
</evidence>
<dbReference type="Gene3D" id="3.20.20.60">
    <property type="entry name" value="Phosphoenolpyruvate-binding domains"/>
    <property type="match status" value="1"/>
</dbReference>
<dbReference type="RefSeq" id="WP_061793914.1">
    <property type="nucleotide sequence ID" value="NZ_JABVDD010000035.1"/>
</dbReference>
<dbReference type="InterPro" id="IPR008279">
    <property type="entry name" value="PEP-util_enz_mobile_dom"/>
</dbReference>
<dbReference type="Pfam" id="PF02887">
    <property type="entry name" value="PK_C"/>
    <property type="match status" value="1"/>
</dbReference>
<keyword evidence="11" id="KW-0547">Nucleotide-binding</keyword>
<dbReference type="SUPFAM" id="SSF52935">
    <property type="entry name" value="PK C-terminal domain-like"/>
    <property type="match status" value="1"/>
</dbReference>
<evidence type="ECO:0000313" key="21">
    <source>
        <dbReference type="EMBL" id="KAF0824407.1"/>
    </source>
</evidence>
<evidence type="ECO:0000256" key="6">
    <source>
        <dbReference type="ARBA" id="ARBA00011881"/>
    </source>
</evidence>
<evidence type="ECO:0000256" key="16">
    <source>
        <dbReference type="ARBA" id="ARBA00023152"/>
    </source>
</evidence>
<evidence type="ECO:0000256" key="2">
    <source>
        <dbReference type="ARBA" id="ARBA00001958"/>
    </source>
</evidence>
<dbReference type="Pfam" id="PF00391">
    <property type="entry name" value="PEP-utilizers"/>
    <property type="match status" value="1"/>
</dbReference>
<keyword evidence="9 20" id="KW-0808">Transferase</keyword>
<dbReference type="GO" id="GO:0030955">
    <property type="term" value="F:potassium ion binding"/>
    <property type="evidence" value="ECO:0007669"/>
    <property type="project" value="UniProtKB-UniRule"/>
</dbReference>
<dbReference type="EC" id="2.7.1.40" evidence="7 19"/>
<dbReference type="SUPFAM" id="SSF51621">
    <property type="entry name" value="Phosphoenolpyruvate/pyruvate domain"/>
    <property type="match status" value="1"/>
</dbReference>
<dbReference type="UniPathway" id="UPA00109">
    <property type="reaction ID" value="UER00188"/>
</dbReference>
<evidence type="ECO:0000256" key="20">
    <source>
        <dbReference type="RuleBase" id="RU000504"/>
    </source>
</evidence>
<dbReference type="NCBIfam" id="TIGR01064">
    <property type="entry name" value="pyruv_kin"/>
    <property type="match status" value="1"/>
</dbReference>
<dbReference type="OrthoDB" id="9812123at2"/>
<evidence type="ECO:0000256" key="1">
    <source>
        <dbReference type="ARBA" id="ARBA00001946"/>
    </source>
</evidence>